<dbReference type="AlphaFoldDB" id="A0A058Z406"/>
<dbReference type="Proteomes" id="UP000030693">
    <property type="component" value="Unassembled WGS sequence"/>
</dbReference>
<evidence type="ECO:0000256" key="1">
    <source>
        <dbReference type="SAM" id="MobiDB-lite"/>
    </source>
</evidence>
<accession>A0A058Z406</accession>
<organism evidence="2">
    <name type="scientific">Fonticula alba</name>
    <name type="common">Slime mold</name>
    <dbReference type="NCBI Taxonomy" id="691883"/>
    <lineage>
        <taxon>Eukaryota</taxon>
        <taxon>Rotosphaerida</taxon>
        <taxon>Fonticulaceae</taxon>
        <taxon>Fonticula</taxon>
    </lineage>
</organism>
<reference evidence="2" key="1">
    <citation type="submission" date="2013-04" db="EMBL/GenBank/DDBJ databases">
        <title>The Genome Sequence of Fonticula alba ATCC 38817.</title>
        <authorList>
            <consortium name="The Broad Institute Genomics Platform"/>
            <person name="Russ C."/>
            <person name="Cuomo C."/>
            <person name="Burger G."/>
            <person name="Gray M.W."/>
            <person name="Holland P.W.H."/>
            <person name="King N."/>
            <person name="Lang F.B.F."/>
            <person name="Roger A.J."/>
            <person name="Ruiz-Trillo I."/>
            <person name="Brown M."/>
            <person name="Walker B."/>
            <person name="Young S."/>
            <person name="Zeng Q."/>
            <person name="Gargeya S."/>
            <person name="Fitzgerald M."/>
            <person name="Haas B."/>
            <person name="Abouelleil A."/>
            <person name="Allen A.W."/>
            <person name="Alvarado L."/>
            <person name="Arachchi H.M."/>
            <person name="Berlin A.M."/>
            <person name="Chapman S.B."/>
            <person name="Gainer-Dewar J."/>
            <person name="Goldberg J."/>
            <person name="Griggs A."/>
            <person name="Gujja S."/>
            <person name="Hansen M."/>
            <person name="Howarth C."/>
            <person name="Imamovic A."/>
            <person name="Ireland A."/>
            <person name="Larimer J."/>
            <person name="McCowan C."/>
            <person name="Murphy C."/>
            <person name="Pearson M."/>
            <person name="Poon T.W."/>
            <person name="Priest M."/>
            <person name="Roberts A."/>
            <person name="Saif S."/>
            <person name="Shea T."/>
            <person name="Sisk P."/>
            <person name="Sykes S."/>
            <person name="Wortman J."/>
            <person name="Nusbaum C."/>
            <person name="Birren B."/>
        </authorList>
    </citation>
    <scope>NUCLEOTIDE SEQUENCE [LARGE SCALE GENOMIC DNA]</scope>
    <source>
        <strain evidence="2">ATCC 38817</strain>
    </source>
</reference>
<evidence type="ECO:0000313" key="3">
    <source>
        <dbReference type="Proteomes" id="UP000030693"/>
    </source>
</evidence>
<protein>
    <submittedName>
        <fullName evidence="2">Uncharacterized protein</fullName>
    </submittedName>
</protein>
<gene>
    <name evidence="2" type="ORF">H696_04385</name>
</gene>
<name>A0A058Z406_FONAL</name>
<dbReference type="RefSeq" id="XP_009496536.1">
    <property type="nucleotide sequence ID" value="XM_009498261.1"/>
</dbReference>
<dbReference type="GeneID" id="20529110"/>
<keyword evidence="3" id="KW-1185">Reference proteome</keyword>
<feature type="region of interest" description="Disordered" evidence="1">
    <location>
        <begin position="1"/>
        <end position="30"/>
    </location>
</feature>
<dbReference type="EMBL" id="KB932207">
    <property type="protein sequence ID" value="KCV68965.1"/>
    <property type="molecule type" value="Genomic_DNA"/>
</dbReference>
<evidence type="ECO:0000313" key="2">
    <source>
        <dbReference type="EMBL" id="KCV68965.1"/>
    </source>
</evidence>
<proteinExistence type="predicted"/>
<sequence>MCGVRGARCAVPPEGKQASAETGADRIFEQDSTMVKSDETANDQDILEATKNQVVHLTEEDIKSLEDFSFSDLDD</sequence>